<proteinExistence type="predicted"/>
<dbReference type="Pfam" id="PF00990">
    <property type="entry name" value="GGDEF"/>
    <property type="match status" value="1"/>
</dbReference>
<accession>A0A410P730</accession>
<dbReference type="InterPro" id="IPR039420">
    <property type="entry name" value="WalR-like"/>
</dbReference>
<evidence type="ECO:0000259" key="7">
    <source>
        <dbReference type="PROSITE" id="PS50110"/>
    </source>
</evidence>
<evidence type="ECO:0000256" key="3">
    <source>
        <dbReference type="ARBA" id="ARBA00023015"/>
    </source>
</evidence>
<keyword evidence="1 6" id="KW-0597">Phosphoprotein</keyword>
<evidence type="ECO:0000313" key="9">
    <source>
        <dbReference type="EMBL" id="QAT17764.1"/>
    </source>
</evidence>
<feature type="domain" description="Response regulatory" evidence="7">
    <location>
        <begin position="5"/>
        <end position="121"/>
    </location>
</feature>
<dbReference type="Pfam" id="PF00072">
    <property type="entry name" value="Response_reg"/>
    <property type="match status" value="1"/>
</dbReference>
<dbReference type="NCBIfam" id="TIGR00254">
    <property type="entry name" value="GGDEF"/>
    <property type="match status" value="1"/>
</dbReference>
<dbReference type="PROSITE" id="PS50887">
    <property type="entry name" value="GGDEF"/>
    <property type="match status" value="1"/>
</dbReference>
<dbReference type="PANTHER" id="PTHR48111:SF1">
    <property type="entry name" value="TWO-COMPONENT RESPONSE REGULATOR ORR33"/>
    <property type="match status" value="1"/>
</dbReference>
<dbReference type="SUPFAM" id="SSF52172">
    <property type="entry name" value="CheY-like"/>
    <property type="match status" value="1"/>
</dbReference>
<evidence type="ECO:0000256" key="2">
    <source>
        <dbReference type="ARBA" id="ARBA00023012"/>
    </source>
</evidence>
<dbReference type="Gene3D" id="6.10.250.690">
    <property type="match status" value="1"/>
</dbReference>
<dbReference type="PROSITE" id="PS50110">
    <property type="entry name" value="RESPONSE_REGULATORY"/>
    <property type="match status" value="1"/>
</dbReference>
<dbReference type="Proteomes" id="UP000287243">
    <property type="component" value="Chromosome"/>
</dbReference>
<protein>
    <submittedName>
        <fullName evidence="9">DNA-binding response regulator</fullName>
    </submittedName>
</protein>
<dbReference type="EMBL" id="CP019384">
    <property type="protein sequence ID" value="QAT17764.1"/>
    <property type="molecule type" value="Genomic_DNA"/>
</dbReference>
<dbReference type="InterPro" id="IPR029787">
    <property type="entry name" value="Nucleotide_cyclase"/>
</dbReference>
<evidence type="ECO:0000256" key="6">
    <source>
        <dbReference type="PROSITE-ProRule" id="PRU00169"/>
    </source>
</evidence>
<name>A0A410P730_VELA1</name>
<dbReference type="InterPro" id="IPR001789">
    <property type="entry name" value="Sig_transdc_resp-reg_receiver"/>
</dbReference>
<dbReference type="InterPro" id="IPR043128">
    <property type="entry name" value="Rev_trsase/Diguanyl_cyclase"/>
</dbReference>
<feature type="domain" description="GGDEF" evidence="8">
    <location>
        <begin position="154"/>
        <end position="308"/>
    </location>
</feature>
<dbReference type="Gene3D" id="3.40.50.2300">
    <property type="match status" value="1"/>
</dbReference>
<keyword evidence="3" id="KW-0805">Transcription regulation</keyword>
<dbReference type="CDD" id="cd01949">
    <property type="entry name" value="GGDEF"/>
    <property type="match status" value="1"/>
</dbReference>
<keyword evidence="5" id="KW-0804">Transcription</keyword>
<gene>
    <name evidence="9" type="ORF">BU251_08535</name>
</gene>
<dbReference type="SUPFAM" id="SSF55073">
    <property type="entry name" value="Nucleotide cyclase"/>
    <property type="match status" value="1"/>
</dbReference>
<feature type="modified residue" description="4-aspartylphosphate" evidence="6">
    <location>
        <position position="54"/>
    </location>
</feature>
<organism evidence="9 10">
    <name type="scientific">Velamenicoccus archaeovorus</name>
    <dbReference type="NCBI Taxonomy" id="1930593"/>
    <lineage>
        <taxon>Bacteria</taxon>
        <taxon>Pseudomonadati</taxon>
        <taxon>Candidatus Omnitrophota</taxon>
        <taxon>Candidatus Velamenicoccus</taxon>
    </lineage>
</organism>
<keyword evidence="4 9" id="KW-0238">DNA-binding</keyword>
<dbReference type="SMART" id="SM00267">
    <property type="entry name" value="GGDEF"/>
    <property type="match status" value="1"/>
</dbReference>
<keyword evidence="2" id="KW-0902">Two-component regulatory system</keyword>
<dbReference type="SMART" id="SM00448">
    <property type="entry name" value="REC"/>
    <property type="match status" value="1"/>
</dbReference>
<dbReference type="GO" id="GO:0032993">
    <property type="term" value="C:protein-DNA complex"/>
    <property type="evidence" value="ECO:0007669"/>
    <property type="project" value="TreeGrafter"/>
</dbReference>
<evidence type="ECO:0000259" key="8">
    <source>
        <dbReference type="PROSITE" id="PS50887"/>
    </source>
</evidence>
<dbReference type="GO" id="GO:0000976">
    <property type="term" value="F:transcription cis-regulatory region binding"/>
    <property type="evidence" value="ECO:0007669"/>
    <property type="project" value="TreeGrafter"/>
</dbReference>
<dbReference type="PANTHER" id="PTHR48111">
    <property type="entry name" value="REGULATOR OF RPOS"/>
    <property type="match status" value="1"/>
</dbReference>
<sequence length="318" mass="35735">MPKTRIIVIDDDPDIRDVLSLTLTEEGYDILEAENGLEGVEIIKNKAPNLVIVDYNMPKMTGPQLCAIIKKDILLSHLPIIMLTGKSDVSDKVSGINAGADDYLVKPFEPQELLARIKMILRRSERDLDANPLTRLPGNVSILNELQDRIDKKGPIAVIYADLDKFKVYNDKYGFTRGDEVIRETARSLIRATQECGNADDFIGHIGGDDFVVMTTPDKCEAISTKVIEGFEKISPSFYTEEDRQAGYIMGKDRKGVEQKFGLLSISMGIVTNENRQLTHVAQIAEIGAELKEAAKRIDRSSYIKDRRVEDRRTEFRT</sequence>
<reference evidence="9 10" key="1">
    <citation type="submission" date="2017-01" db="EMBL/GenBank/DDBJ databases">
        <title>First insights into the biology of 'candidatus Vampirococcus archaeovorus'.</title>
        <authorList>
            <person name="Kizina J."/>
            <person name="Jordan S."/>
            <person name="Stueber K."/>
            <person name="Reinhardt R."/>
            <person name="Harder J."/>
        </authorList>
    </citation>
    <scope>NUCLEOTIDE SEQUENCE [LARGE SCALE GENOMIC DNA]</scope>
    <source>
        <strain evidence="9 10">LiM</strain>
    </source>
</reference>
<evidence type="ECO:0000313" key="10">
    <source>
        <dbReference type="Proteomes" id="UP000287243"/>
    </source>
</evidence>
<keyword evidence="10" id="KW-1185">Reference proteome</keyword>
<dbReference type="InterPro" id="IPR011006">
    <property type="entry name" value="CheY-like_superfamily"/>
</dbReference>
<dbReference type="InterPro" id="IPR000160">
    <property type="entry name" value="GGDEF_dom"/>
</dbReference>
<dbReference type="GO" id="GO:0005829">
    <property type="term" value="C:cytosol"/>
    <property type="evidence" value="ECO:0007669"/>
    <property type="project" value="TreeGrafter"/>
</dbReference>
<dbReference type="RefSeq" id="WP_128700728.1">
    <property type="nucleotide sequence ID" value="NZ_CP019384.1"/>
</dbReference>
<dbReference type="KEGG" id="vai:BU251_08535"/>
<dbReference type="GO" id="GO:0000156">
    <property type="term" value="F:phosphorelay response regulator activity"/>
    <property type="evidence" value="ECO:0007669"/>
    <property type="project" value="TreeGrafter"/>
</dbReference>
<dbReference type="AlphaFoldDB" id="A0A410P730"/>
<evidence type="ECO:0000256" key="5">
    <source>
        <dbReference type="ARBA" id="ARBA00023163"/>
    </source>
</evidence>
<evidence type="ECO:0000256" key="1">
    <source>
        <dbReference type="ARBA" id="ARBA00022553"/>
    </source>
</evidence>
<dbReference type="Gene3D" id="3.30.70.270">
    <property type="match status" value="1"/>
</dbReference>
<evidence type="ECO:0000256" key="4">
    <source>
        <dbReference type="ARBA" id="ARBA00023125"/>
    </source>
</evidence>
<dbReference type="GO" id="GO:0006355">
    <property type="term" value="P:regulation of DNA-templated transcription"/>
    <property type="evidence" value="ECO:0007669"/>
    <property type="project" value="TreeGrafter"/>
</dbReference>
<dbReference type="OrthoDB" id="9813903at2"/>